<evidence type="ECO:0000313" key="2">
    <source>
        <dbReference type="EMBL" id="CAH1777340.1"/>
    </source>
</evidence>
<evidence type="ECO:0000313" key="3">
    <source>
        <dbReference type="Proteomes" id="UP000749559"/>
    </source>
</evidence>
<feature type="compositionally biased region" description="Basic and acidic residues" evidence="1">
    <location>
        <begin position="21"/>
        <end position="33"/>
    </location>
</feature>
<organism evidence="2 3">
    <name type="scientific">Owenia fusiformis</name>
    <name type="common">Polychaete worm</name>
    <dbReference type="NCBI Taxonomy" id="6347"/>
    <lineage>
        <taxon>Eukaryota</taxon>
        <taxon>Metazoa</taxon>
        <taxon>Spiralia</taxon>
        <taxon>Lophotrochozoa</taxon>
        <taxon>Annelida</taxon>
        <taxon>Polychaeta</taxon>
        <taxon>Sedentaria</taxon>
        <taxon>Canalipalpata</taxon>
        <taxon>Sabellida</taxon>
        <taxon>Oweniida</taxon>
        <taxon>Oweniidae</taxon>
        <taxon>Owenia</taxon>
    </lineage>
</organism>
<reference evidence="2" key="1">
    <citation type="submission" date="2022-03" db="EMBL/GenBank/DDBJ databases">
        <authorList>
            <person name="Martin C."/>
        </authorList>
    </citation>
    <scope>NUCLEOTIDE SEQUENCE</scope>
</reference>
<feature type="region of interest" description="Disordered" evidence="1">
    <location>
        <begin position="64"/>
        <end position="198"/>
    </location>
</feature>
<dbReference type="OrthoDB" id="5951204at2759"/>
<evidence type="ECO:0000256" key="1">
    <source>
        <dbReference type="SAM" id="MobiDB-lite"/>
    </source>
</evidence>
<accession>A0A8J1TGW6</accession>
<feature type="compositionally biased region" description="Basic residues" evidence="1">
    <location>
        <begin position="181"/>
        <end position="191"/>
    </location>
</feature>
<sequence length="393" mass="44760">MDIKDIKTMINDPPIDSDSDISSHDSAEDEEKVAQELRNLRRIERKCRKNKVKAMKAEISRVRESIDTLETETENLSDRNKTRTRTKLRQKPSEPTSSKGDNNNNTMYKFKQTGDYKSQGAIPKIDTKTETTSNFNANDLRSNKGLQKRAESKIPTIFDSSSDYSTTSSQSSTSDTEQRDSHKRRGKKHLKSGATKKSTDIVKKQLKWPHSGLKIKFARKYKATSDLDFPLFVAGETNIIISKNISASERQGRLNLLSKVAYAYNMKYKWAEIRDFHADVLHSIERGHIGWDDEVQILALRDENLTTPITSSVSTSASSNKSSSESKSLENTYFCRFFSRGECKIKEKNHMGFVNNKSVNVKHICAKCWLHDKKEKEHSEIDKVCPYLVGESA</sequence>
<name>A0A8J1TGW6_OWEFU</name>
<dbReference type="EMBL" id="CAIIXF020000002">
    <property type="protein sequence ID" value="CAH1777340.1"/>
    <property type="molecule type" value="Genomic_DNA"/>
</dbReference>
<protein>
    <submittedName>
        <fullName evidence="2">Uncharacterized protein</fullName>
    </submittedName>
</protein>
<keyword evidence="3" id="KW-1185">Reference proteome</keyword>
<feature type="compositionally biased region" description="Polar residues" evidence="1">
    <location>
        <begin position="93"/>
        <end position="107"/>
    </location>
</feature>
<proteinExistence type="predicted"/>
<feature type="compositionally biased region" description="Polar residues" evidence="1">
    <location>
        <begin position="130"/>
        <end position="140"/>
    </location>
</feature>
<dbReference type="Proteomes" id="UP000749559">
    <property type="component" value="Unassembled WGS sequence"/>
</dbReference>
<feature type="region of interest" description="Disordered" evidence="1">
    <location>
        <begin position="1"/>
        <end position="33"/>
    </location>
</feature>
<comment type="caution">
    <text evidence="2">The sequence shown here is derived from an EMBL/GenBank/DDBJ whole genome shotgun (WGS) entry which is preliminary data.</text>
</comment>
<dbReference type="AlphaFoldDB" id="A0A8J1TGW6"/>
<feature type="compositionally biased region" description="Low complexity" evidence="1">
    <location>
        <begin position="159"/>
        <end position="175"/>
    </location>
</feature>
<gene>
    <name evidence="2" type="ORF">OFUS_LOCUS4395</name>
</gene>